<evidence type="ECO:0000313" key="4">
    <source>
        <dbReference type="Proteomes" id="UP000464374"/>
    </source>
</evidence>
<evidence type="ECO:0000313" key="3">
    <source>
        <dbReference type="EMBL" id="QHX42188.1"/>
    </source>
</evidence>
<protein>
    <recommendedName>
        <fullName evidence="2">Flavin reductase like domain-containing protein</fullName>
    </recommendedName>
</protein>
<dbReference type="Proteomes" id="UP000464374">
    <property type="component" value="Chromosome"/>
</dbReference>
<proteinExistence type="inferred from homology"/>
<name>A0A6P1XXH3_9SPIR</name>
<dbReference type="SUPFAM" id="SSF50475">
    <property type="entry name" value="FMN-binding split barrel"/>
    <property type="match status" value="1"/>
</dbReference>
<evidence type="ECO:0000256" key="1">
    <source>
        <dbReference type="ARBA" id="ARBA00038054"/>
    </source>
</evidence>
<dbReference type="InterPro" id="IPR052174">
    <property type="entry name" value="Flavoredoxin"/>
</dbReference>
<comment type="similarity">
    <text evidence="1">Belongs to the flavoredoxin family.</text>
</comment>
<sequence length="179" mass="20361">MFESLQVTSKLVDKVIKPFSALAEHGVLVSAGHGTERGEWNTMTASWALMGHLWNRPMAALFIRPQRHTAVFAEEEDYLSVSFLDTADEKMCEALKICGTVSGRDEDKAASAGLTPVFHDNTVIGFEEAILTVSCRKLYRSQFDMDLFLDPQVIIDCYPKKDFHYVYFCEIRDAYLRHK</sequence>
<dbReference type="EMBL" id="CP048020">
    <property type="protein sequence ID" value="QHX42188.1"/>
    <property type="molecule type" value="Genomic_DNA"/>
</dbReference>
<dbReference type="GO" id="GO:0016646">
    <property type="term" value="F:oxidoreductase activity, acting on the CH-NH group of donors, NAD or NADP as acceptor"/>
    <property type="evidence" value="ECO:0007669"/>
    <property type="project" value="UniProtKB-ARBA"/>
</dbReference>
<dbReference type="AlphaFoldDB" id="A0A6P1XXH3"/>
<organism evidence="3 4">
    <name type="scientific">Treponema vincentii</name>
    <dbReference type="NCBI Taxonomy" id="69710"/>
    <lineage>
        <taxon>Bacteria</taxon>
        <taxon>Pseudomonadati</taxon>
        <taxon>Spirochaetota</taxon>
        <taxon>Spirochaetia</taxon>
        <taxon>Spirochaetales</taxon>
        <taxon>Treponemataceae</taxon>
        <taxon>Treponema</taxon>
    </lineage>
</organism>
<dbReference type="Gene3D" id="2.30.110.10">
    <property type="entry name" value="Electron Transport, Fmn-binding Protein, Chain A"/>
    <property type="match status" value="1"/>
</dbReference>
<dbReference type="Pfam" id="PF01613">
    <property type="entry name" value="Flavin_Reduct"/>
    <property type="match status" value="1"/>
</dbReference>
<gene>
    <name evidence="3" type="ORF">GWP43_00525</name>
</gene>
<dbReference type="KEGG" id="trz:GWP43_00525"/>
<dbReference type="PANTHER" id="PTHR43567">
    <property type="entry name" value="FLAVOREDOXIN-RELATED-RELATED"/>
    <property type="match status" value="1"/>
</dbReference>
<dbReference type="PANTHER" id="PTHR43567:SF5">
    <property type="entry name" value="HYPOTHETICAL CYTOSOLIC PROTEIN"/>
    <property type="match status" value="1"/>
</dbReference>
<reference evidence="3 4" key="1">
    <citation type="submission" date="2020-01" db="EMBL/GenBank/DDBJ databases">
        <title>Complete genome sequence of a human oral phylogroup 1 Treponema sp. strain ATCC 700766, originally isolated from periodontitis dental plaque.</title>
        <authorList>
            <person name="Chan Y."/>
            <person name="Huo Y.-B."/>
            <person name="Yu X.-L."/>
            <person name="Zeng H."/>
            <person name="Leung W.-K."/>
            <person name="Watt R.M."/>
        </authorList>
    </citation>
    <scope>NUCLEOTIDE SEQUENCE [LARGE SCALE GENOMIC DNA]</scope>
    <source>
        <strain evidence="3 4">OMZ 804</strain>
    </source>
</reference>
<dbReference type="RefSeq" id="WP_162662002.1">
    <property type="nucleotide sequence ID" value="NZ_CP048020.1"/>
</dbReference>
<dbReference type="GO" id="GO:0010181">
    <property type="term" value="F:FMN binding"/>
    <property type="evidence" value="ECO:0007669"/>
    <property type="project" value="InterPro"/>
</dbReference>
<feature type="domain" description="Flavin reductase like" evidence="2">
    <location>
        <begin position="27"/>
        <end position="143"/>
    </location>
</feature>
<dbReference type="InterPro" id="IPR002563">
    <property type="entry name" value="Flavin_Rdtase-like_dom"/>
</dbReference>
<evidence type="ECO:0000259" key="2">
    <source>
        <dbReference type="Pfam" id="PF01613"/>
    </source>
</evidence>
<dbReference type="InterPro" id="IPR012349">
    <property type="entry name" value="Split_barrel_FMN-bd"/>
</dbReference>
<accession>A0A6P1XXH3</accession>